<accession>A0A7W8NGN4</accession>
<organism evidence="3 4">
    <name type="scientific">Deinococcus humi</name>
    <dbReference type="NCBI Taxonomy" id="662880"/>
    <lineage>
        <taxon>Bacteria</taxon>
        <taxon>Thermotogati</taxon>
        <taxon>Deinococcota</taxon>
        <taxon>Deinococci</taxon>
        <taxon>Deinococcales</taxon>
        <taxon>Deinococcaceae</taxon>
        <taxon>Deinococcus</taxon>
    </lineage>
</organism>
<gene>
    <name evidence="3" type="ORF">HNQ08_004827</name>
</gene>
<dbReference type="EMBL" id="JACHFL010000020">
    <property type="protein sequence ID" value="MBB5365701.1"/>
    <property type="molecule type" value="Genomic_DNA"/>
</dbReference>
<evidence type="ECO:0000256" key="2">
    <source>
        <dbReference type="SAM" id="SignalP"/>
    </source>
</evidence>
<feature type="signal peptide" evidence="2">
    <location>
        <begin position="1"/>
        <end position="24"/>
    </location>
</feature>
<dbReference type="RefSeq" id="WP_184137410.1">
    <property type="nucleotide sequence ID" value="NZ_JACHFL010000020.1"/>
</dbReference>
<feature type="transmembrane region" description="Helical" evidence="1">
    <location>
        <begin position="86"/>
        <end position="111"/>
    </location>
</feature>
<reference evidence="3 4" key="1">
    <citation type="submission" date="2020-08" db="EMBL/GenBank/DDBJ databases">
        <title>Genomic Encyclopedia of Type Strains, Phase IV (KMG-IV): sequencing the most valuable type-strain genomes for metagenomic binning, comparative biology and taxonomic classification.</title>
        <authorList>
            <person name="Goeker M."/>
        </authorList>
    </citation>
    <scope>NUCLEOTIDE SEQUENCE [LARGE SCALE GENOMIC DNA]</scope>
    <source>
        <strain evidence="3 4">DSM 27939</strain>
    </source>
</reference>
<dbReference type="Proteomes" id="UP000552709">
    <property type="component" value="Unassembled WGS sequence"/>
</dbReference>
<evidence type="ECO:0000313" key="4">
    <source>
        <dbReference type="Proteomes" id="UP000552709"/>
    </source>
</evidence>
<proteinExistence type="predicted"/>
<evidence type="ECO:0000256" key="1">
    <source>
        <dbReference type="SAM" id="Phobius"/>
    </source>
</evidence>
<protein>
    <submittedName>
        <fullName evidence="3">Type IV secretory pathway VirB2 component (Pilin)</fullName>
    </submittedName>
</protein>
<keyword evidence="1" id="KW-1133">Transmembrane helix</keyword>
<keyword evidence="1" id="KW-0472">Membrane</keyword>
<dbReference type="AlphaFoldDB" id="A0A7W8NGN4"/>
<comment type="caution">
    <text evidence="3">The sequence shown here is derived from an EMBL/GenBank/DDBJ whole genome shotgun (WGS) entry which is preliminary data.</text>
</comment>
<feature type="transmembrane region" description="Helical" evidence="1">
    <location>
        <begin position="40"/>
        <end position="65"/>
    </location>
</feature>
<evidence type="ECO:0000313" key="3">
    <source>
        <dbReference type="EMBL" id="MBB5365701.1"/>
    </source>
</evidence>
<name>A0A7W8NGN4_9DEIO</name>
<keyword evidence="4" id="KW-1185">Reference proteome</keyword>
<sequence>MEKRNIQKAAFMTLVLTVMGSAWAAPGAANVGSDPVGVFRNIGCWIVGILSSPALVAVAGAILLLTFGWGKLAGEMNAFTNFKNGVIGAVIVLSAAAISTALFGAGCAAPAGA</sequence>
<keyword evidence="2" id="KW-0732">Signal</keyword>
<feature type="chain" id="PRO_5031440214" evidence="2">
    <location>
        <begin position="25"/>
        <end position="113"/>
    </location>
</feature>
<keyword evidence="1" id="KW-0812">Transmembrane</keyword>